<name>A0ABU6XJT7_9FABA</name>
<accession>A0ABU6XJT7</accession>
<keyword evidence="6" id="KW-1185">Reference proteome</keyword>
<evidence type="ECO:0000256" key="2">
    <source>
        <dbReference type="ARBA" id="ARBA00022723"/>
    </source>
</evidence>
<dbReference type="PANTHER" id="PTHR47955:SF15">
    <property type="entry name" value="CYTOCHROME P450 71A2-LIKE"/>
    <property type="match status" value="1"/>
</dbReference>
<dbReference type="SUPFAM" id="SSF48264">
    <property type="entry name" value="Cytochrome P450"/>
    <property type="match status" value="1"/>
</dbReference>
<dbReference type="Pfam" id="PF00067">
    <property type="entry name" value="p450"/>
    <property type="match status" value="1"/>
</dbReference>
<feature type="transmembrane region" description="Helical" evidence="4">
    <location>
        <begin position="12"/>
        <end position="32"/>
    </location>
</feature>
<evidence type="ECO:0008006" key="7">
    <source>
        <dbReference type="Google" id="ProtNLM"/>
    </source>
</evidence>
<comment type="caution">
    <text evidence="5">The sequence shown here is derived from an EMBL/GenBank/DDBJ whole genome shotgun (WGS) entry which is preliminary data.</text>
</comment>
<keyword evidence="4" id="KW-0472">Membrane</keyword>
<keyword evidence="4" id="KW-0812">Transmembrane</keyword>
<dbReference type="InterPro" id="IPR036396">
    <property type="entry name" value="Cyt_P450_sf"/>
</dbReference>
<organism evidence="5 6">
    <name type="scientific">Stylosanthes scabra</name>
    <dbReference type="NCBI Taxonomy" id="79078"/>
    <lineage>
        <taxon>Eukaryota</taxon>
        <taxon>Viridiplantae</taxon>
        <taxon>Streptophyta</taxon>
        <taxon>Embryophyta</taxon>
        <taxon>Tracheophyta</taxon>
        <taxon>Spermatophyta</taxon>
        <taxon>Magnoliopsida</taxon>
        <taxon>eudicotyledons</taxon>
        <taxon>Gunneridae</taxon>
        <taxon>Pentapetalae</taxon>
        <taxon>rosids</taxon>
        <taxon>fabids</taxon>
        <taxon>Fabales</taxon>
        <taxon>Fabaceae</taxon>
        <taxon>Papilionoideae</taxon>
        <taxon>50 kb inversion clade</taxon>
        <taxon>dalbergioids sensu lato</taxon>
        <taxon>Dalbergieae</taxon>
        <taxon>Pterocarpus clade</taxon>
        <taxon>Stylosanthes</taxon>
    </lineage>
</organism>
<dbReference type="PANTHER" id="PTHR47955">
    <property type="entry name" value="CYTOCHROME P450 FAMILY 71 PROTEIN"/>
    <property type="match status" value="1"/>
</dbReference>
<keyword evidence="2" id="KW-0479">Metal-binding</keyword>
<keyword evidence="3" id="KW-0408">Iron</keyword>
<dbReference type="InterPro" id="IPR001128">
    <property type="entry name" value="Cyt_P450"/>
</dbReference>
<reference evidence="5 6" key="1">
    <citation type="journal article" date="2023" name="Plants (Basel)">
        <title>Bridging the Gap: Combining Genomics and Transcriptomics Approaches to Understand Stylosanthes scabra, an Orphan Legume from the Brazilian Caatinga.</title>
        <authorList>
            <person name="Ferreira-Neto J.R.C."/>
            <person name="da Silva M.D."/>
            <person name="Binneck E."/>
            <person name="de Melo N.F."/>
            <person name="da Silva R.H."/>
            <person name="de Melo A.L.T.M."/>
            <person name="Pandolfi V."/>
            <person name="Bustamante F.O."/>
            <person name="Brasileiro-Vidal A.C."/>
            <person name="Benko-Iseppon A.M."/>
        </authorList>
    </citation>
    <scope>NUCLEOTIDE SEQUENCE [LARGE SCALE GENOMIC DNA]</scope>
    <source>
        <tissue evidence="5">Leaves</tissue>
    </source>
</reference>
<evidence type="ECO:0000313" key="5">
    <source>
        <dbReference type="EMBL" id="MED6197248.1"/>
    </source>
</evidence>
<dbReference type="Proteomes" id="UP001341840">
    <property type="component" value="Unassembled WGS sequence"/>
</dbReference>
<dbReference type="Gene3D" id="1.10.630.10">
    <property type="entry name" value="Cytochrome P450"/>
    <property type="match status" value="1"/>
</dbReference>
<sequence>MALNKHSLLDFHHLCIFFFSIIITIIIVPKLLARFTKVVKSNNSNLSLPPSPTKLPIIGNLHQLGTSLFRSFGTLSKKHGSLMFLHLGHTPTLVVSSAKVLKEIMKNHDLAFSNQFQTTAMRIFMYGCTDIGFANYGQDWKQTRKIFVLELFSPKMMQSIRLIREKEVTKLVNNLCEEAITNTSDYVNLSEMATFGAMDPLLDEVITKHKKVRREIDDHQSNYEKDFVDILIQLQEDGSRHNELALKR</sequence>
<keyword evidence="4" id="KW-1133">Transmembrane helix</keyword>
<dbReference type="EMBL" id="JASCZI010211872">
    <property type="protein sequence ID" value="MED6197248.1"/>
    <property type="molecule type" value="Genomic_DNA"/>
</dbReference>
<comment type="similarity">
    <text evidence="1">Belongs to the cytochrome P450 family.</text>
</comment>
<proteinExistence type="inferred from homology"/>
<protein>
    <recommendedName>
        <fullName evidence="7">Cytochrome P450</fullName>
    </recommendedName>
</protein>
<evidence type="ECO:0000256" key="3">
    <source>
        <dbReference type="ARBA" id="ARBA00023004"/>
    </source>
</evidence>
<evidence type="ECO:0000256" key="4">
    <source>
        <dbReference type="SAM" id="Phobius"/>
    </source>
</evidence>
<gene>
    <name evidence="5" type="ORF">PIB30_054932</name>
</gene>
<evidence type="ECO:0000313" key="6">
    <source>
        <dbReference type="Proteomes" id="UP001341840"/>
    </source>
</evidence>
<evidence type="ECO:0000256" key="1">
    <source>
        <dbReference type="ARBA" id="ARBA00010617"/>
    </source>
</evidence>